<protein>
    <submittedName>
        <fullName evidence="1">Uncharacterized protein</fullName>
    </submittedName>
</protein>
<sequence length="630" mass="70351">MASSSAYKNNLHRFPKANFDPEELNKLLEPDNRDNRKRLKKFIQENIAIFAPKYNVLQADKQEQAFDQLKAIGKNNFVSIKDLRHNPLNVLAVHEISGIVNGSSTTKLTVHYNLFGGTLVKLGTERHESILDEANNLDATGCFALTELGYGNNAIEMETTAVYDQATQEFVINSPSTKSQKFWITNGARHAKYAIVFAQLEVSGVQEGIHAFIVKIRDGPNNDICKGVTIREMGNKLELDGVDNALLKFNHVRIPRINLLNRYSDVTPEGKFISEIEGRRNRFITVADQLLTGRLCIAAMCMSGAKVSLAVALRYAATRLSTGPTGKSDTPILMYQLQQKALIPLLARTYAINFGLNYARRVWVNPEGHSQSDIVRLCCSIKPLTTWNSERCGSICRERCGGQGYLQNSSFAGVIGFAHAGITAEGDNAVLMQKTTKELLADIESGHFKFSPMRNKSKSVEWDPEKFDSLVDLMNLRFKSRAIKLAEITATKMKQGRNIYQIWMKEESDLIQQIGRSYAEWFSLEEFLRTISAAATPTKEALHALCEVYMLSTLEADSGYLLAHGFIRPNASLKISDLLSASVNRVAPYALAYVEGFGIPDGLLLSPISQDWERYNEDDFKGELPLKSKI</sequence>
<dbReference type="Proteomes" id="UP001165960">
    <property type="component" value="Unassembled WGS sequence"/>
</dbReference>
<gene>
    <name evidence="1" type="ORF">DSO57_1008876</name>
</gene>
<evidence type="ECO:0000313" key="1">
    <source>
        <dbReference type="EMBL" id="KAJ9054991.1"/>
    </source>
</evidence>
<dbReference type="EMBL" id="QTSX02006417">
    <property type="protein sequence ID" value="KAJ9054991.1"/>
    <property type="molecule type" value="Genomic_DNA"/>
</dbReference>
<comment type="caution">
    <text evidence="1">The sequence shown here is derived from an EMBL/GenBank/DDBJ whole genome shotgun (WGS) entry which is preliminary data.</text>
</comment>
<keyword evidence="2" id="KW-1185">Reference proteome</keyword>
<accession>A0ACC2RY09</accession>
<name>A0ACC2RY09_9FUNG</name>
<organism evidence="1 2">
    <name type="scientific">Entomophthora muscae</name>
    <dbReference type="NCBI Taxonomy" id="34485"/>
    <lineage>
        <taxon>Eukaryota</taxon>
        <taxon>Fungi</taxon>
        <taxon>Fungi incertae sedis</taxon>
        <taxon>Zoopagomycota</taxon>
        <taxon>Entomophthoromycotina</taxon>
        <taxon>Entomophthoromycetes</taxon>
        <taxon>Entomophthorales</taxon>
        <taxon>Entomophthoraceae</taxon>
        <taxon>Entomophthora</taxon>
    </lineage>
</organism>
<reference evidence="1" key="1">
    <citation type="submission" date="2022-04" db="EMBL/GenBank/DDBJ databases">
        <title>Genome of the entomopathogenic fungus Entomophthora muscae.</title>
        <authorList>
            <person name="Elya C."/>
            <person name="Lovett B.R."/>
            <person name="Lee E."/>
            <person name="Macias A.M."/>
            <person name="Hajek A.E."/>
            <person name="De Bivort B.L."/>
            <person name="Kasson M.T."/>
            <person name="De Fine Licht H.H."/>
            <person name="Stajich J.E."/>
        </authorList>
    </citation>
    <scope>NUCLEOTIDE SEQUENCE</scope>
    <source>
        <strain evidence="1">Berkeley</strain>
    </source>
</reference>
<proteinExistence type="predicted"/>
<evidence type="ECO:0000313" key="2">
    <source>
        <dbReference type="Proteomes" id="UP001165960"/>
    </source>
</evidence>